<dbReference type="AlphaFoldDB" id="A0A3B0XDB8"/>
<feature type="transmembrane region" description="Helical" evidence="5">
    <location>
        <begin position="12"/>
        <end position="32"/>
    </location>
</feature>
<evidence type="ECO:0000313" key="7">
    <source>
        <dbReference type="EMBL" id="VAW62570.1"/>
    </source>
</evidence>
<name>A0A3B0XDB8_9ZZZZ</name>
<dbReference type="GO" id="GO:0016020">
    <property type="term" value="C:membrane"/>
    <property type="evidence" value="ECO:0007669"/>
    <property type="project" value="UniProtKB-SubCell"/>
</dbReference>
<dbReference type="NCBIfam" id="TIGR03902">
    <property type="entry name" value="rhom_GG_sort"/>
    <property type="match status" value="1"/>
</dbReference>
<accession>A0A3B0XDB8</accession>
<dbReference type="GO" id="GO:0004252">
    <property type="term" value="F:serine-type endopeptidase activity"/>
    <property type="evidence" value="ECO:0007669"/>
    <property type="project" value="InterPro"/>
</dbReference>
<organism evidence="7">
    <name type="scientific">hydrothermal vent metagenome</name>
    <dbReference type="NCBI Taxonomy" id="652676"/>
    <lineage>
        <taxon>unclassified sequences</taxon>
        <taxon>metagenomes</taxon>
        <taxon>ecological metagenomes</taxon>
    </lineage>
</organism>
<feature type="transmembrane region" description="Helical" evidence="5">
    <location>
        <begin position="87"/>
        <end position="106"/>
    </location>
</feature>
<protein>
    <recommendedName>
        <fullName evidence="6">Peptidase S54 rhomboid domain-containing protein</fullName>
    </recommendedName>
</protein>
<evidence type="ECO:0000256" key="2">
    <source>
        <dbReference type="ARBA" id="ARBA00022692"/>
    </source>
</evidence>
<sequence>MTQIPHPFKFPVVRCLKLWLVLFFLCFLIQFFQLAEWFRFDRQLIEQWQLWRVLSGHITHLGWNHFLLNMTGVLMMAFFFSEYQRQMYWLGALFFIALACSAGLMLDHQLDRYVGLSGVLHGLFIVGGRWEFKQHKVSGAVLLVLIVGKLIWEQLYGALPGSESAAGGRVAINAHLYGAMAGAAYLLIREKLL</sequence>
<gene>
    <name evidence="7" type="ORF">MNBD_GAMMA11-810</name>
</gene>
<reference evidence="7" key="1">
    <citation type="submission" date="2018-06" db="EMBL/GenBank/DDBJ databases">
        <authorList>
            <person name="Zhirakovskaya E."/>
        </authorList>
    </citation>
    <scope>NUCLEOTIDE SEQUENCE</scope>
</reference>
<keyword evidence="4 5" id="KW-0472">Membrane</keyword>
<dbReference type="InterPro" id="IPR022764">
    <property type="entry name" value="Peptidase_S54_rhomboid_dom"/>
</dbReference>
<feature type="transmembrane region" description="Helical" evidence="5">
    <location>
        <begin position="61"/>
        <end position="80"/>
    </location>
</feature>
<dbReference type="SUPFAM" id="SSF144091">
    <property type="entry name" value="Rhomboid-like"/>
    <property type="match status" value="1"/>
</dbReference>
<evidence type="ECO:0000256" key="5">
    <source>
        <dbReference type="SAM" id="Phobius"/>
    </source>
</evidence>
<dbReference type="EMBL" id="UOFG01000175">
    <property type="protein sequence ID" value="VAW62570.1"/>
    <property type="molecule type" value="Genomic_DNA"/>
</dbReference>
<evidence type="ECO:0000256" key="1">
    <source>
        <dbReference type="ARBA" id="ARBA00004141"/>
    </source>
</evidence>
<dbReference type="Pfam" id="PF01694">
    <property type="entry name" value="Rhomboid"/>
    <property type="match status" value="1"/>
</dbReference>
<evidence type="ECO:0000256" key="4">
    <source>
        <dbReference type="ARBA" id="ARBA00023136"/>
    </source>
</evidence>
<keyword evidence="3 5" id="KW-1133">Transmembrane helix</keyword>
<comment type="subcellular location">
    <subcellularLocation>
        <location evidence="1">Membrane</location>
        <topology evidence="1">Multi-pass membrane protein</topology>
    </subcellularLocation>
</comment>
<dbReference type="Gene3D" id="1.20.1540.10">
    <property type="entry name" value="Rhomboid-like"/>
    <property type="match status" value="1"/>
</dbReference>
<evidence type="ECO:0000259" key="6">
    <source>
        <dbReference type="Pfam" id="PF01694"/>
    </source>
</evidence>
<keyword evidence="2 5" id="KW-0812">Transmembrane</keyword>
<dbReference type="InterPro" id="IPR023826">
    <property type="entry name" value="Rhom-like_SP_proteobac"/>
</dbReference>
<feature type="transmembrane region" description="Helical" evidence="5">
    <location>
        <begin position="112"/>
        <end position="130"/>
    </location>
</feature>
<feature type="transmembrane region" description="Helical" evidence="5">
    <location>
        <begin position="170"/>
        <end position="188"/>
    </location>
</feature>
<feature type="domain" description="Peptidase S54 rhomboid" evidence="6">
    <location>
        <begin position="47"/>
        <end position="188"/>
    </location>
</feature>
<feature type="transmembrane region" description="Helical" evidence="5">
    <location>
        <begin position="137"/>
        <end position="158"/>
    </location>
</feature>
<evidence type="ECO:0000256" key="3">
    <source>
        <dbReference type="ARBA" id="ARBA00022989"/>
    </source>
</evidence>
<proteinExistence type="predicted"/>
<dbReference type="InterPro" id="IPR035952">
    <property type="entry name" value="Rhomboid-like_sf"/>
</dbReference>